<evidence type="ECO:0000256" key="4">
    <source>
        <dbReference type="ARBA" id="ARBA00022833"/>
    </source>
</evidence>
<dbReference type="Gene3D" id="3.30.160.60">
    <property type="entry name" value="Classic Zinc Finger"/>
    <property type="match status" value="2"/>
</dbReference>
<dbReference type="InterPro" id="IPR055185">
    <property type="entry name" value="C2CH-4th_BIRD-IDD"/>
</dbReference>
<dbReference type="FunFam" id="3.30.160.60:FF:000131">
    <property type="entry name" value="protein indeterminate-domain 5, chloroplastic-like"/>
    <property type="match status" value="1"/>
</dbReference>
<reference evidence="11 12" key="1">
    <citation type="journal article" date="2023" name="Hortic Res">
        <title>Pangenome of water caltrop reveals structural variations and asymmetric subgenome divergence after allopolyploidization.</title>
        <authorList>
            <person name="Zhang X."/>
            <person name="Chen Y."/>
            <person name="Wang L."/>
            <person name="Yuan Y."/>
            <person name="Fang M."/>
            <person name="Shi L."/>
            <person name="Lu R."/>
            <person name="Comes H.P."/>
            <person name="Ma Y."/>
            <person name="Chen Y."/>
            <person name="Huang G."/>
            <person name="Zhou Y."/>
            <person name="Zheng Z."/>
            <person name="Qiu Y."/>
        </authorList>
    </citation>
    <scope>NUCLEOTIDE SEQUENCE [LARGE SCALE GENOMIC DNA]</scope>
    <source>
        <tissue evidence="11">Roots</tissue>
    </source>
</reference>
<keyword evidence="4" id="KW-0862">Zinc</keyword>
<sequence length="507" mass="54746">MSNLTSASNTEASVSSSGNRTTETAAGGGGGGGGGSSSMYPLDHQYSSNNFHPPPVSAQTSHQPPLKKKRSLPGNPDPEAEVIVLSPKTLMATNRFICEICNKGFQRDQNLQLHRRGHNLPWKLKQRPSKDLVRKKVYVCPEPTCVHHDPSRALGDLTGIKKHFSRKHGEKKWKCDKCSKRYAVLSDWKAHSKICGTREYRCDCGTLFSRRDSFITHRAFCDALTEESRSTIAPTNISGTDPRMFLHHHAIARPSSSSSNANLHGSSFLSNLQIPTQFDPNTSFLPNLKKEHETSNEQQFVGHRQDLMMPPWMGSGQENPFSHQQHIFEDPAANANPTGAAAMQHYHQQPPMQAAPAGSPMAGGSMSATALLQKAAQMGHVYSEPGNSAPVGFGLALSSPLSGLPLPPPQHSEGAAIGGHAGPSLSLMQEMLCSAGQMPGTSYSFPPRGSVGPMQTTAGNEGLTRDFLGLRPLSQSEIFDIAGFGNCMSSHHDPQNQPPAGQKPWQG</sequence>
<dbReference type="PROSITE" id="PS50157">
    <property type="entry name" value="ZINC_FINGER_C2H2_2"/>
    <property type="match status" value="1"/>
</dbReference>
<feature type="domain" description="C2H2-type" evidence="10">
    <location>
        <begin position="96"/>
        <end position="118"/>
    </location>
</feature>
<dbReference type="GO" id="GO:0003700">
    <property type="term" value="F:DNA-binding transcription factor activity"/>
    <property type="evidence" value="ECO:0007669"/>
    <property type="project" value="TreeGrafter"/>
</dbReference>
<protein>
    <recommendedName>
        <fullName evidence="10">C2H2-type domain-containing protein</fullName>
    </recommendedName>
</protein>
<dbReference type="FunFam" id="3.30.160.60:FF:000554">
    <property type="entry name" value="protein indeterminate-domain 12-like"/>
    <property type="match status" value="1"/>
</dbReference>
<dbReference type="PROSITE" id="PS00028">
    <property type="entry name" value="ZINC_FINGER_C2H2_1"/>
    <property type="match status" value="1"/>
</dbReference>
<dbReference type="AlphaFoldDB" id="A0AAN7LBK1"/>
<comment type="caution">
    <text evidence="11">The sequence shown here is derived from an EMBL/GenBank/DDBJ whole genome shotgun (WGS) entry which is preliminary data.</text>
</comment>
<dbReference type="EMBL" id="JAXIOK010000001">
    <property type="protein sequence ID" value="KAK4781139.1"/>
    <property type="molecule type" value="Genomic_DNA"/>
</dbReference>
<dbReference type="Pfam" id="PF12874">
    <property type="entry name" value="zf-met"/>
    <property type="match status" value="1"/>
</dbReference>
<dbReference type="InterPro" id="IPR031140">
    <property type="entry name" value="IDD1-16"/>
</dbReference>
<dbReference type="Pfam" id="PF22992">
    <property type="entry name" value="C2CH-4th_BIRD-IDD"/>
    <property type="match status" value="1"/>
</dbReference>
<dbReference type="SUPFAM" id="SSF57667">
    <property type="entry name" value="beta-beta-alpha zinc fingers"/>
    <property type="match status" value="1"/>
</dbReference>
<dbReference type="PANTHER" id="PTHR10593">
    <property type="entry name" value="SERINE/THREONINE-PROTEIN KINASE RIO"/>
    <property type="match status" value="1"/>
</dbReference>
<keyword evidence="5" id="KW-0805">Transcription regulation</keyword>
<organism evidence="11 12">
    <name type="scientific">Trapa incisa</name>
    <dbReference type="NCBI Taxonomy" id="236973"/>
    <lineage>
        <taxon>Eukaryota</taxon>
        <taxon>Viridiplantae</taxon>
        <taxon>Streptophyta</taxon>
        <taxon>Embryophyta</taxon>
        <taxon>Tracheophyta</taxon>
        <taxon>Spermatophyta</taxon>
        <taxon>Magnoliopsida</taxon>
        <taxon>eudicotyledons</taxon>
        <taxon>Gunneridae</taxon>
        <taxon>Pentapetalae</taxon>
        <taxon>rosids</taxon>
        <taxon>malvids</taxon>
        <taxon>Myrtales</taxon>
        <taxon>Lythraceae</taxon>
        <taxon>Trapa</taxon>
    </lineage>
</organism>
<evidence type="ECO:0000256" key="3">
    <source>
        <dbReference type="ARBA" id="ARBA00022771"/>
    </source>
</evidence>
<evidence type="ECO:0000313" key="11">
    <source>
        <dbReference type="EMBL" id="KAK4781139.1"/>
    </source>
</evidence>
<evidence type="ECO:0000259" key="10">
    <source>
        <dbReference type="PROSITE" id="PS50157"/>
    </source>
</evidence>
<dbReference type="SMART" id="SM00355">
    <property type="entry name" value="ZnF_C2H2"/>
    <property type="match status" value="3"/>
</dbReference>
<evidence type="ECO:0000256" key="8">
    <source>
        <dbReference type="PROSITE-ProRule" id="PRU00042"/>
    </source>
</evidence>
<evidence type="ECO:0000256" key="6">
    <source>
        <dbReference type="ARBA" id="ARBA00023125"/>
    </source>
</evidence>
<dbReference type="Pfam" id="PF22996">
    <property type="entry name" value="C2H2-2nd_BIRD-IDD"/>
    <property type="match status" value="1"/>
</dbReference>
<feature type="region of interest" description="Disordered" evidence="9">
    <location>
        <begin position="1"/>
        <end position="80"/>
    </location>
</feature>
<dbReference type="InterPro" id="IPR036236">
    <property type="entry name" value="Znf_C2H2_sf"/>
</dbReference>
<dbReference type="PANTHER" id="PTHR10593:SF236">
    <property type="entry name" value="PROTEIN INDETERMINATE-DOMAIN 11"/>
    <property type="match status" value="1"/>
</dbReference>
<dbReference type="Pfam" id="PF22995">
    <property type="entry name" value="C2CH-3rd_BIRD-IDD"/>
    <property type="match status" value="1"/>
</dbReference>
<evidence type="ECO:0000256" key="7">
    <source>
        <dbReference type="ARBA" id="ARBA00023163"/>
    </source>
</evidence>
<evidence type="ECO:0000256" key="1">
    <source>
        <dbReference type="ARBA" id="ARBA00022723"/>
    </source>
</evidence>
<gene>
    <name evidence="11" type="ORF">SAY87_017245</name>
</gene>
<evidence type="ECO:0000313" key="12">
    <source>
        <dbReference type="Proteomes" id="UP001345219"/>
    </source>
</evidence>
<dbReference type="InterPro" id="IPR013087">
    <property type="entry name" value="Znf_C2H2_type"/>
</dbReference>
<dbReference type="GO" id="GO:0008270">
    <property type="term" value="F:zinc ion binding"/>
    <property type="evidence" value="ECO:0007669"/>
    <property type="project" value="UniProtKB-KW"/>
</dbReference>
<dbReference type="GO" id="GO:0005634">
    <property type="term" value="C:nucleus"/>
    <property type="evidence" value="ECO:0007669"/>
    <property type="project" value="TreeGrafter"/>
</dbReference>
<feature type="compositionally biased region" description="Gly residues" evidence="9">
    <location>
        <begin position="26"/>
        <end position="36"/>
    </location>
</feature>
<keyword evidence="7" id="KW-0804">Transcription</keyword>
<keyword evidence="3 8" id="KW-0863">Zinc-finger</keyword>
<keyword evidence="6" id="KW-0238">DNA-binding</keyword>
<accession>A0AAN7LBK1</accession>
<feature type="compositionally biased region" description="Low complexity" evidence="9">
    <location>
        <begin position="1"/>
        <end position="17"/>
    </location>
</feature>
<dbReference type="InterPro" id="IPR055186">
    <property type="entry name" value="C2H2-2nd_BIRD-IDD"/>
</dbReference>
<evidence type="ECO:0000256" key="5">
    <source>
        <dbReference type="ARBA" id="ARBA00023015"/>
    </source>
</evidence>
<keyword evidence="2" id="KW-0677">Repeat</keyword>
<keyword evidence="12" id="KW-1185">Reference proteome</keyword>
<name>A0AAN7LBK1_9MYRT</name>
<dbReference type="Proteomes" id="UP001345219">
    <property type="component" value="Chromosome 13"/>
</dbReference>
<dbReference type="GO" id="GO:0003677">
    <property type="term" value="F:DNA binding"/>
    <property type="evidence" value="ECO:0007669"/>
    <property type="project" value="UniProtKB-KW"/>
</dbReference>
<keyword evidence="1" id="KW-0479">Metal-binding</keyword>
<evidence type="ECO:0000256" key="2">
    <source>
        <dbReference type="ARBA" id="ARBA00022737"/>
    </source>
</evidence>
<feature type="compositionally biased region" description="Polar residues" evidence="9">
    <location>
        <begin position="45"/>
        <end position="63"/>
    </location>
</feature>
<proteinExistence type="predicted"/>
<dbReference type="InterPro" id="IPR055187">
    <property type="entry name" value="C2CH-3rd_BIRD-IDD"/>
</dbReference>
<evidence type="ECO:0000256" key="9">
    <source>
        <dbReference type="SAM" id="MobiDB-lite"/>
    </source>
</evidence>